<dbReference type="Gene3D" id="3.30.420.10">
    <property type="entry name" value="Ribonuclease H-like superfamily/Ribonuclease H"/>
    <property type="match status" value="1"/>
</dbReference>
<keyword evidence="15" id="KW-0695">RNA-directed DNA polymerase</keyword>
<dbReference type="SUPFAM" id="SSF53098">
    <property type="entry name" value="Ribonuclease H-like"/>
    <property type="match status" value="1"/>
</dbReference>
<keyword evidence="9" id="KW-0479">Metal-binding</keyword>
<evidence type="ECO:0000256" key="12">
    <source>
        <dbReference type="ARBA" id="ARBA00022842"/>
    </source>
</evidence>
<dbReference type="GO" id="GO:0004523">
    <property type="term" value="F:RNA-DNA hybrid ribonuclease activity"/>
    <property type="evidence" value="ECO:0007669"/>
    <property type="project" value="UniProtKB-EC"/>
</dbReference>
<comment type="function">
    <text evidence="22">Integrase (IN) targets the VLP to the nucleus, where a subparticle preintegration complex (PIC) containing at least integrase and the newly synthesized dsDNA copy of the retrotransposon must transit the nuclear membrane. Once in the nucleus, integrase performs the integration of the dsDNA into the host genome.</text>
</comment>
<evidence type="ECO:0000256" key="1">
    <source>
        <dbReference type="ARBA" id="ARBA00000077"/>
    </source>
</evidence>
<accession>A0A4T0X3F2</accession>
<dbReference type="GO" id="GO:0006310">
    <property type="term" value="P:DNA recombination"/>
    <property type="evidence" value="ECO:0007669"/>
    <property type="project" value="UniProtKB-KW"/>
</dbReference>
<evidence type="ECO:0000256" key="17">
    <source>
        <dbReference type="ARBA" id="ARBA00023125"/>
    </source>
</evidence>
<dbReference type="STRING" id="52247.A0A4T0X3F2"/>
<dbReference type="EMBL" id="SELW01000265">
    <property type="protein sequence ID" value="TID29723.1"/>
    <property type="molecule type" value="Genomic_DNA"/>
</dbReference>
<comment type="catalytic activity">
    <reaction evidence="23">
        <text>DNA(n) + a 2'-deoxyribonucleoside 5'-triphosphate = DNA(n+1) + diphosphate</text>
        <dbReference type="Rhea" id="RHEA:22508"/>
        <dbReference type="Rhea" id="RHEA-COMP:17339"/>
        <dbReference type="Rhea" id="RHEA-COMP:17340"/>
        <dbReference type="ChEBI" id="CHEBI:33019"/>
        <dbReference type="ChEBI" id="CHEBI:61560"/>
        <dbReference type="ChEBI" id="CHEBI:173112"/>
        <dbReference type="EC" id="2.7.7.49"/>
    </reaction>
</comment>
<feature type="compositionally biased region" description="Basic and acidic residues" evidence="25">
    <location>
        <begin position="1"/>
        <end position="17"/>
    </location>
</feature>
<dbReference type="GO" id="GO:0015074">
    <property type="term" value="P:DNA integration"/>
    <property type="evidence" value="ECO:0007669"/>
    <property type="project" value="UniProtKB-KW"/>
</dbReference>
<dbReference type="GO" id="GO:0003677">
    <property type="term" value="F:DNA binding"/>
    <property type="evidence" value="ECO:0007669"/>
    <property type="project" value="UniProtKB-KW"/>
</dbReference>
<comment type="function">
    <text evidence="21">Reverse transcriptase/ribonuclease H (RT) is a multifunctional enzyme that catalyzes the conversion of the retro-elements RNA genome into dsDNA within the VLP. The enzyme displays a DNA polymerase activity that can copy either DNA or RNA templates, and a ribonuclease H (RNase H) activity that cleaves the RNA strand of RNA-DNA heteroduplexes during plus-strand synthesis and hydrolyzes RNA primers. The conversion leads to a linear dsDNA copy of the retrotransposon that includes long terminal repeats (LTRs) at both ends.</text>
</comment>
<dbReference type="InterPro" id="IPR039537">
    <property type="entry name" value="Retrotran_Ty1/copia-like"/>
</dbReference>
<keyword evidence="14" id="KW-0229">DNA integration</keyword>
<gene>
    <name evidence="27" type="ORF">CANINC_001695</name>
</gene>
<dbReference type="GO" id="GO:0005737">
    <property type="term" value="C:cytoplasm"/>
    <property type="evidence" value="ECO:0007669"/>
    <property type="project" value="UniProtKB-SubCell"/>
</dbReference>
<evidence type="ECO:0000256" key="24">
    <source>
        <dbReference type="ARBA" id="ARBA00049244"/>
    </source>
</evidence>
<dbReference type="GO" id="GO:0005634">
    <property type="term" value="C:nucleus"/>
    <property type="evidence" value="ECO:0007669"/>
    <property type="project" value="UniProtKB-SubCell"/>
</dbReference>
<keyword evidence="20" id="KW-0511">Multifunctional enzyme</keyword>
<feature type="compositionally biased region" description="Basic and acidic residues" evidence="25">
    <location>
        <begin position="28"/>
        <end position="45"/>
    </location>
</feature>
<evidence type="ECO:0000256" key="3">
    <source>
        <dbReference type="ARBA" id="ARBA00004496"/>
    </source>
</evidence>
<protein>
    <recommendedName>
        <fullName evidence="26">Integrase catalytic domain-containing protein</fullName>
    </recommendedName>
</protein>
<dbReference type="Pfam" id="PF00665">
    <property type="entry name" value="rve"/>
    <property type="match status" value="1"/>
</dbReference>
<organism evidence="27 28">
    <name type="scientific">Pichia inconspicua</name>
    <dbReference type="NCBI Taxonomy" id="52247"/>
    <lineage>
        <taxon>Eukaryota</taxon>
        <taxon>Fungi</taxon>
        <taxon>Dikarya</taxon>
        <taxon>Ascomycota</taxon>
        <taxon>Saccharomycotina</taxon>
        <taxon>Pichiomycetes</taxon>
        <taxon>Pichiales</taxon>
        <taxon>Pichiaceae</taxon>
        <taxon>Pichia</taxon>
    </lineage>
</organism>
<keyword evidence="7" id="KW-0548">Nucleotidyltransferase</keyword>
<evidence type="ECO:0000256" key="4">
    <source>
        <dbReference type="ARBA" id="ARBA00022490"/>
    </source>
</evidence>
<keyword evidence="17" id="KW-0238">DNA-binding</keyword>
<evidence type="ECO:0000256" key="5">
    <source>
        <dbReference type="ARBA" id="ARBA00022578"/>
    </source>
</evidence>
<evidence type="ECO:0000256" key="10">
    <source>
        <dbReference type="ARBA" id="ARBA00022759"/>
    </source>
</evidence>
<dbReference type="GO" id="GO:0032196">
    <property type="term" value="P:transposition"/>
    <property type="evidence" value="ECO:0007669"/>
    <property type="project" value="UniProtKB-KW"/>
</dbReference>
<dbReference type="InterPro" id="IPR012337">
    <property type="entry name" value="RNaseH-like_sf"/>
</dbReference>
<evidence type="ECO:0000256" key="13">
    <source>
        <dbReference type="ARBA" id="ARBA00022884"/>
    </source>
</evidence>
<evidence type="ECO:0000256" key="8">
    <source>
        <dbReference type="ARBA" id="ARBA00022722"/>
    </source>
</evidence>
<comment type="caution">
    <text evidence="27">The sequence shown here is derived from an EMBL/GenBank/DDBJ whole genome shotgun (WGS) entry which is preliminary data.</text>
</comment>
<evidence type="ECO:0000256" key="19">
    <source>
        <dbReference type="ARBA" id="ARBA00023242"/>
    </source>
</evidence>
<feature type="domain" description="Integrase catalytic" evidence="26">
    <location>
        <begin position="564"/>
        <end position="736"/>
    </location>
</feature>
<dbReference type="InterPro" id="IPR001584">
    <property type="entry name" value="Integrase_cat-core"/>
</dbReference>
<reference evidence="27 28" key="1">
    <citation type="journal article" date="2019" name="Front. Genet.">
        <title>Whole-Genome Sequencing of the Opportunistic Yeast Pathogen Candida inconspicua Uncovers Its Hybrid Origin.</title>
        <authorList>
            <person name="Mixao V."/>
            <person name="Hansen A.P."/>
            <person name="Saus E."/>
            <person name="Boekhout T."/>
            <person name="Lass-Florl C."/>
            <person name="Gabaldon T."/>
        </authorList>
    </citation>
    <scope>NUCLEOTIDE SEQUENCE [LARGE SCALE GENOMIC DNA]</scope>
    <source>
        <strain evidence="27 28">CBS 180</strain>
    </source>
</reference>
<evidence type="ECO:0000256" key="7">
    <source>
        <dbReference type="ARBA" id="ARBA00022695"/>
    </source>
</evidence>
<dbReference type="PROSITE" id="PS50994">
    <property type="entry name" value="INTEGRASE"/>
    <property type="match status" value="1"/>
</dbReference>
<dbReference type="GO" id="GO:0046872">
    <property type="term" value="F:metal ion binding"/>
    <property type="evidence" value="ECO:0007669"/>
    <property type="project" value="UniProtKB-KW"/>
</dbReference>
<evidence type="ECO:0000256" key="6">
    <source>
        <dbReference type="ARBA" id="ARBA00022679"/>
    </source>
</evidence>
<evidence type="ECO:0000259" key="26">
    <source>
        <dbReference type="PROSITE" id="PS50994"/>
    </source>
</evidence>
<comment type="catalytic activity">
    <reaction evidence="24">
        <text>DNA(n) + a 2'-deoxyribonucleoside 5'-triphosphate = DNA(n+1) + diphosphate</text>
        <dbReference type="Rhea" id="RHEA:22508"/>
        <dbReference type="Rhea" id="RHEA-COMP:17339"/>
        <dbReference type="Rhea" id="RHEA-COMP:17340"/>
        <dbReference type="ChEBI" id="CHEBI:33019"/>
        <dbReference type="ChEBI" id="CHEBI:61560"/>
        <dbReference type="ChEBI" id="CHEBI:173112"/>
        <dbReference type="EC" id="2.7.7.7"/>
    </reaction>
</comment>
<dbReference type="InterPro" id="IPR013103">
    <property type="entry name" value="RVT_2"/>
</dbReference>
<keyword evidence="4" id="KW-0963">Cytoplasm</keyword>
<keyword evidence="5" id="KW-0815">Transposition</keyword>
<dbReference type="GO" id="GO:0003723">
    <property type="term" value="F:RNA binding"/>
    <property type="evidence" value="ECO:0007669"/>
    <property type="project" value="UniProtKB-KW"/>
</dbReference>
<keyword evidence="18" id="KW-0233">DNA recombination</keyword>
<keyword evidence="13" id="KW-0694">RNA-binding</keyword>
<keyword evidence="6" id="KW-0808">Transferase</keyword>
<evidence type="ECO:0000256" key="21">
    <source>
        <dbReference type="ARBA" id="ARBA00025590"/>
    </source>
</evidence>
<evidence type="ECO:0000256" key="22">
    <source>
        <dbReference type="ARBA" id="ARBA00025615"/>
    </source>
</evidence>
<evidence type="ECO:0000256" key="18">
    <source>
        <dbReference type="ARBA" id="ARBA00023172"/>
    </source>
</evidence>
<evidence type="ECO:0000256" key="11">
    <source>
        <dbReference type="ARBA" id="ARBA00022801"/>
    </source>
</evidence>
<evidence type="ECO:0000256" key="25">
    <source>
        <dbReference type="SAM" id="MobiDB-lite"/>
    </source>
</evidence>
<dbReference type="CDD" id="cd09272">
    <property type="entry name" value="RNase_HI_RT_Ty1"/>
    <property type="match status" value="1"/>
</dbReference>
<keyword evidence="12" id="KW-0460">Magnesium</keyword>
<keyword evidence="10" id="KW-0255">Endonuclease</keyword>
<dbReference type="PANTHER" id="PTHR42648:SF11">
    <property type="entry name" value="TRANSPOSON TY4-P GAG-POL POLYPROTEIN"/>
    <property type="match status" value="1"/>
</dbReference>
<evidence type="ECO:0000256" key="23">
    <source>
        <dbReference type="ARBA" id="ARBA00048173"/>
    </source>
</evidence>
<dbReference type="InterPro" id="IPR043502">
    <property type="entry name" value="DNA/RNA_pol_sf"/>
</dbReference>
<evidence type="ECO:0000313" key="27">
    <source>
        <dbReference type="EMBL" id="TID29723.1"/>
    </source>
</evidence>
<keyword evidence="28" id="KW-1185">Reference proteome</keyword>
<keyword evidence="11" id="KW-0378">Hydrolase</keyword>
<feature type="compositionally biased region" description="Low complexity" evidence="25">
    <location>
        <begin position="280"/>
        <end position="294"/>
    </location>
</feature>
<feature type="region of interest" description="Disordered" evidence="25">
    <location>
        <begin position="1"/>
        <end position="47"/>
    </location>
</feature>
<keyword evidence="8" id="KW-0540">Nuclease</keyword>
<keyword evidence="19" id="KW-0539">Nucleus</keyword>
<proteinExistence type="predicted"/>
<comment type="catalytic activity">
    <reaction evidence="1">
        <text>Endonucleolytic cleavage to 5'-phosphomonoester.</text>
        <dbReference type="EC" id="3.1.26.4"/>
    </reaction>
</comment>
<sequence length="1714" mass="197425">MMLQHSEEAEITNKEVIEGINDDSSESESERMELDEPEKSKRMTDENDEWTLPEIDLMTKFYNSQLKQRPMFKLKDKLNISNWYNAFHNLMKRCNLETQFKEMTKELSKENDQMFSPRIENIIKSTILDSVLIPEYSHTEAKSATQCMKTVLSLCNCILKPRELSKMAIGLHIDFSKDLSLNIQRWEKYVWLCEINEEEPMIRTVHINLGEKLPSLLALQPIVSYINKMSETNDDVRATIVGVFKLWDEFKIGPLYDDHIKPKVTTVAAVQKIDEPKTENSNNGRRNRYNNNYRVNKKGPRHWRAGITHCIPLEHNEICWNCNDEHKLIECPTYTERTSVNGNLASKISKFALTKKHIETHDNININSVENTEIKLNSHIILDTGAQASVTGNLNLLHHYKKTANSQCNIVSVTQSPIVVLGHGYIMLKLNDKVERLISIPVFHCSNIDGTYICDDDLINQEIDYRSINGDPYLCWNNDSQKLIRENKLIIFPREMVIYPKTRIQGIHEALGHVDSRTAKRSINLEYIDVMEDETCIVNEKCITCQLAKAKRCDHKRDSRSKYTITIPFYVMHSDLMYVGDEDRPEESYVPDHMGYHHWVLTFTCDYTKMTYCFPLKSKNEVCKTFKTLRAYIRNTFELNICILHTDQGTEYNNDDMKTFMRENGITHFTTSSYSSVENGVAERKNLTIRNDYRANLEASGLPDVYWTFALDYTVSIRNKISRNGTSPEEMVMKYCYPNQNTKQIYTHKYKSFGRLGIYLDLTSKKSSVARKALYCFYLGPSQVPMSEMNAVLGGDRVVVYKMDETGYHRPILTSSTNVTYVEPLKLFKDTKLESLDLKIPPIYKSPSNVFGKQLPKWDANNQMDIPGTGIIDFNINDKTNDIVLYDKLPRDDNQSSIEDYSHLRGDHTLSKDQIQHDKSAVENLQKNIEVRGDATIHDDDRIEKTLTTVENNSYIESTNTPRDITQIENEIYSNEKILSNIDDIQEIGMKDIDDGVNLPLSENQNETDLDSVDIGTEDLQRWKETENSLRSDTIEDILTKTNEKLNVYEVDKSLLPTGKTQEYITLPEGRALRSKVRISGIKVAAMKFVNNLSREPNRLPEPQRLIYSIISKDPIEGPGWIAAFNSEWESHISNKSWLNDSIYTSDPKILNKTVKLDVICNLKRASEGQPQKKKVRFVLRGDRQDESTYSKTYSPTLPSDILRIILAECVQSNRYNVFLDISTAYLNATIDHEIYVELPMSLEGKRPVRPGEKVVHRVNKAIYGLKQSGRLWYLRLTTFLKTLGFEERGDIQCVLVKPRVDTDGNMKISMIIGFFVDDMIVTGDSEQDIEDFIEKLNKEFKLKVTKQDANGFRDILGIAVKERRDKNAKKLLSIDLSMSQYIKKMIIKLGLEKDFSKSRDLSTPMTPGFQFDLEAETLELTPEELAKETHWMREVVGSLQYLANAQRPDLAFAANYMSRFCLFPHEKLKNELIRILRYTYKTRNLVIRYTAYESDLKQMKSRLLTYSDADHAGDITSRKSTLSAIFMMNGGPIAWFARVARFAATSSTDAEVAAMVEAGNGLTHYREVLSFLHILSPEYSRRKEYYPDLESEYAMLRSQRTGGVYEELSLEPLVIFVDNSAAIYLSQKGSTSGKTKHMAIRVARSNDLMENDHIEYRHIGTKDMLADILTKPVSAEVMKRLLPRILLDQEPVVKNIGGVLIDKNKRQYTVYYR</sequence>
<evidence type="ECO:0000256" key="2">
    <source>
        <dbReference type="ARBA" id="ARBA00004123"/>
    </source>
</evidence>
<keyword evidence="16" id="KW-0239">DNA-directed DNA polymerase</keyword>
<evidence type="ECO:0000256" key="9">
    <source>
        <dbReference type="ARBA" id="ARBA00022723"/>
    </source>
</evidence>
<evidence type="ECO:0000256" key="20">
    <source>
        <dbReference type="ARBA" id="ARBA00023268"/>
    </source>
</evidence>
<dbReference type="SUPFAM" id="SSF56672">
    <property type="entry name" value="DNA/RNA polymerases"/>
    <property type="match status" value="1"/>
</dbReference>
<dbReference type="PANTHER" id="PTHR42648">
    <property type="entry name" value="TRANSPOSASE, PUTATIVE-RELATED"/>
    <property type="match status" value="1"/>
</dbReference>
<evidence type="ECO:0000256" key="15">
    <source>
        <dbReference type="ARBA" id="ARBA00022918"/>
    </source>
</evidence>
<feature type="region of interest" description="Disordered" evidence="25">
    <location>
        <begin position="275"/>
        <end position="295"/>
    </location>
</feature>
<comment type="subcellular location">
    <subcellularLocation>
        <location evidence="3">Cytoplasm</location>
    </subcellularLocation>
    <subcellularLocation>
        <location evidence="2">Nucleus</location>
    </subcellularLocation>
</comment>
<evidence type="ECO:0000256" key="16">
    <source>
        <dbReference type="ARBA" id="ARBA00022932"/>
    </source>
</evidence>
<dbReference type="GO" id="GO:0003887">
    <property type="term" value="F:DNA-directed DNA polymerase activity"/>
    <property type="evidence" value="ECO:0007669"/>
    <property type="project" value="UniProtKB-KW"/>
</dbReference>
<dbReference type="Pfam" id="PF07727">
    <property type="entry name" value="RVT_2"/>
    <property type="match status" value="1"/>
</dbReference>
<dbReference type="OrthoDB" id="5423336at2759"/>
<evidence type="ECO:0000313" key="28">
    <source>
        <dbReference type="Proteomes" id="UP000307173"/>
    </source>
</evidence>
<dbReference type="GO" id="GO:0003964">
    <property type="term" value="F:RNA-directed DNA polymerase activity"/>
    <property type="evidence" value="ECO:0007669"/>
    <property type="project" value="UniProtKB-KW"/>
</dbReference>
<dbReference type="Proteomes" id="UP000307173">
    <property type="component" value="Unassembled WGS sequence"/>
</dbReference>
<name>A0A4T0X3F2_9ASCO</name>
<dbReference type="InterPro" id="IPR036397">
    <property type="entry name" value="RNaseH_sf"/>
</dbReference>
<evidence type="ECO:0000256" key="14">
    <source>
        <dbReference type="ARBA" id="ARBA00022908"/>
    </source>
</evidence>